<name>A0A1Y1WDP2_9FUNG</name>
<feature type="chain" id="PRO_5012395208" evidence="2">
    <location>
        <begin position="23"/>
        <end position="139"/>
    </location>
</feature>
<feature type="signal peptide" evidence="2">
    <location>
        <begin position="1"/>
        <end position="22"/>
    </location>
</feature>
<dbReference type="GeneID" id="63799929"/>
<evidence type="ECO:0000313" key="4">
    <source>
        <dbReference type="Proteomes" id="UP000193922"/>
    </source>
</evidence>
<feature type="region of interest" description="Disordered" evidence="1">
    <location>
        <begin position="52"/>
        <end position="79"/>
    </location>
</feature>
<evidence type="ECO:0000313" key="3">
    <source>
        <dbReference type="EMBL" id="ORX71505.1"/>
    </source>
</evidence>
<sequence>MRAWNRWRSTTIWATGLRRIWTMSMTRHLTPTWATLPARSLTFTRTRWPTRAKVPGHAPMVPFPGASAPPMQTQAPVEPRVRRGLTLAELESQMAQRATPAPQAAQSLLRTLTGGARGRGPAEAGRERTAWQSWRGTTT</sequence>
<comment type="caution">
    <text evidence="3">The sequence shown here is derived from an EMBL/GenBank/DDBJ whole genome shotgun (WGS) entry which is preliminary data.</text>
</comment>
<gene>
    <name evidence="3" type="ORF">DL89DRAFT_127532</name>
</gene>
<feature type="compositionally biased region" description="Low complexity" evidence="1">
    <location>
        <begin position="114"/>
        <end position="123"/>
    </location>
</feature>
<protein>
    <submittedName>
        <fullName evidence="3">Uncharacterized protein</fullName>
    </submittedName>
</protein>
<accession>A0A1Y1WDP2</accession>
<reference evidence="3 4" key="1">
    <citation type="submission" date="2016-07" db="EMBL/GenBank/DDBJ databases">
        <title>Pervasive Adenine N6-methylation of Active Genes in Fungi.</title>
        <authorList>
            <consortium name="DOE Joint Genome Institute"/>
            <person name="Mondo S.J."/>
            <person name="Dannebaum R.O."/>
            <person name="Kuo R.C."/>
            <person name="Labutti K."/>
            <person name="Haridas S."/>
            <person name="Kuo A."/>
            <person name="Salamov A."/>
            <person name="Ahrendt S.R."/>
            <person name="Lipzen A."/>
            <person name="Sullivan W."/>
            <person name="Andreopoulos W.B."/>
            <person name="Clum A."/>
            <person name="Lindquist E."/>
            <person name="Daum C."/>
            <person name="Ramamoorthy G.K."/>
            <person name="Gryganskyi A."/>
            <person name="Culley D."/>
            <person name="Magnuson J.K."/>
            <person name="James T.Y."/>
            <person name="O'Malley M.A."/>
            <person name="Stajich J.E."/>
            <person name="Spatafora J.W."/>
            <person name="Visel A."/>
            <person name="Grigoriev I.V."/>
        </authorList>
    </citation>
    <scope>NUCLEOTIDE SEQUENCE [LARGE SCALE GENOMIC DNA]</scope>
    <source>
        <strain evidence="3 4">ATCC 12442</strain>
    </source>
</reference>
<evidence type="ECO:0000256" key="1">
    <source>
        <dbReference type="SAM" id="MobiDB-lite"/>
    </source>
</evidence>
<dbReference type="Proteomes" id="UP000193922">
    <property type="component" value="Unassembled WGS sequence"/>
</dbReference>
<evidence type="ECO:0000256" key="2">
    <source>
        <dbReference type="SAM" id="SignalP"/>
    </source>
</evidence>
<organism evidence="3 4">
    <name type="scientific">Linderina pennispora</name>
    <dbReference type="NCBI Taxonomy" id="61395"/>
    <lineage>
        <taxon>Eukaryota</taxon>
        <taxon>Fungi</taxon>
        <taxon>Fungi incertae sedis</taxon>
        <taxon>Zoopagomycota</taxon>
        <taxon>Kickxellomycotina</taxon>
        <taxon>Kickxellomycetes</taxon>
        <taxon>Kickxellales</taxon>
        <taxon>Kickxellaceae</taxon>
        <taxon>Linderina</taxon>
    </lineage>
</organism>
<dbReference type="AlphaFoldDB" id="A0A1Y1WDP2"/>
<keyword evidence="2" id="KW-0732">Signal</keyword>
<dbReference type="RefSeq" id="XP_040745020.1">
    <property type="nucleotide sequence ID" value="XM_040883281.1"/>
</dbReference>
<dbReference type="EMBL" id="MCFD01000004">
    <property type="protein sequence ID" value="ORX71505.1"/>
    <property type="molecule type" value="Genomic_DNA"/>
</dbReference>
<proteinExistence type="predicted"/>
<keyword evidence="4" id="KW-1185">Reference proteome</keyword>
<feature type="region of interest" description="Disordered" evidence="1">
    <location>
        <begin position="114"/>
        <end position="139"/>
    </location>
</feature>